<feature type="domain" description="4Fe-4S His(Cys)3-ligated-type" evidence="13">
    <location>
        <begin position="79"/>
        <end position="118"/>
    </location>
</feature>
<dbReference type="InterPro" id="IPR019574">
    <property type="entry name" value="NADH_UbQ_OxRdtase_Gsu_4Fe4S-bd"/>
</dbReference>
<dbReference type="PROSITE" id="PS00641">
    <property type="entry name" value="COMPLEX1_75K_1"/>
    <property type="match status" value="1"/>
</dbReference>
<evidence type="ECO:0000256" key="4">
    <source>
        <dbReference type="ARBA" id="ARBA00022723"/>
    </source>
</evidence>
<dbReference type="InterPro" id="IPR000283">
    <property type="entry name" value="NADH_UbQ_OxRdtase_75kDa_su_CS"/>
</dbReference>
<keyword evidence="6" id="KW-0408">Iron</keyword>
<dbReference type="Pfam" id="PF13510">
    <property type="entry name" value="Fer2_4"/>
    <property type="match status" value="1"/>
</dbReference>
<dbReference type="SUPFAM" id="SSF54292">
    <property type="entry name" value="2Fe-2S ferredoxin-like"/>
    <property type="match status" value="1"/>
</dbReference>
<dbReference type="InterPro" id="IPR050123">
    <property type="entry name" value="Prok_molybdopt-oxidoreductase"/>
</dbReference>
<organism evidence="14">
    <name type="scientific">Pharyngomonas kirbyi</name>
    <dbReference type="NCBI Taxonomy" id="63601"/>
    <lineage>
        <taxon>Eukaryota</taxon>
        <taxon>Discoba</taxon>
        <taxon>Heterolobosea</taxon>
        <taxon>Pharyngomonada</taxon>
        <taxon>Pharyngomonas</taxon>
    </lineage>
</organism>
<evidence type="ECO:0000259" key="12">
    <source>
        <dbReference type="PROSITE" id="PS51669"/>
    </source>
</evidence>
<dbReference type="InterPro" id="IPR006656">
    <property type="entry name" value="Mopterin_OxRdtase"/>
</dbReference>
<geneLocation type="mitochondrion" evidence="14"/>
<evidence type="ECO:0000256" key="8">
    <source>
        <dbReference type="ARBA" id="ARBA00023027"/>
    </source>
</evidence>
<keyword evidence="7" id="KW-0411">Iron-sulfur</keyword>
<dbReference type="Gene3D" id="3.10.20.740">
    <property type="match status" value="1"/>
</dbReference>
<evidence type="ECO:0000256" key="6">
    <source>
        <dbReference type="ARBA" id="ARBA00023004"/>
    </source>
</evidence>
<dbReference type="GO" id="GO:0042773">
    <property type="term" value="P:ATP synthesis coupled electron transport"/>
    <property type="evidence" value="ECO:0007669"/>
    <property type="project" value="InterPro"/>
</dbReference>
<dbReference type="GO" id="GO:0051539">
    <property type="term" value="F:4 iron, 4 sulfur cluster binding"/>
    <property type="evidence" value="ECO:0007669"/>
    <property type="project" value="UniProtKB-KW"/>
</dbReference>
<dbReference type="GO" id="GO:0008137">
    <property type="term" value="F:NADH dehydrogenase (ubiquinone) activity"/>
    <property type="evidence" value="ECO:0007669"/>
    <property type="project" value="InterPro"/>
</dbReference>
<evidence type="ECO:0000313" key="14">
    <source>
        <dbReference type="EMBL" id="ARO48002.1"/>
    </source>
</evidence>
<dbReference type="PANTHER" id="PTHR43105">
    <property type="entry name" value="RESPIRATORY NITRATE REDUCTASE"/>
    <property type="match status" value="1"/>
</dbReference>
<dbReference type="EMBL" id="KX891215">
    <property type="protein sequence ID" value="ARO48002.1"/>
    <property type="molecule type" value="Genomic_DNA"/>
</dbReference>
<dbReference type="InterPro" id="IPR001041">
    <property type="entry name" value="2Fe-2S_ferredoxin-type"/>
</dbReference>
<feature type="domain" description="4Fe-4S Mo/W bis-MGD-type" evidence="12">
    <location>
        <begin position="216"/>
        <end position="272"/>
    </location>
</feature>
<dbReference type="FunFam" id="3.10.20.740:FF:000001">
    <property type="entry name" value="NADH-quinone oxidoreductase subunit G"/>
    <property type="match status" value="1"/>
</dbReference>
<keyword evidence="4" id="KW-0479">Metal-binding</keyword>
<dbReference type="GO" id="GO:0016020">
    <property type="term" value="C:membrane"/>
    <property type="evidence" value="ECO:0007669"/>
    <property type="project" value="InterPro"/>
</dbReference>
<dbReference type="PANTHER" id="PTHR43105:SF13">
    <property type="entry name" value="NADH-UBIQUINONE OXIDOREDUCTASE 75 KDA SUBUNIT, MITOCHONDRIAL"/>
    <property type="match status" value="1"/>
</dbReference>
<gene>
    <name evidence="14" type="primary">nad11</name>
</gene>
<evidence type="ECO:0000256" key="2">
    <source>
        <dbReference type="ARBA" id="ARBA00005404"/>
    </source>
</evidence>
<evidence type="ECO:0000256" key="3">
    <source>
        <dbReference type="ARBA" id="ARBA00022485"/>
    </source>
</evidence>
<keyword evidence="3" id="KW-0004">4Fe-4S</keyword>
<evidence type="ECO:0000256" key="1">
    <source>
        <dbReference type="ARBA" id="ARBA00001966"/>
    </source>
</evidence>
<dbReference type="SUPFAM" id="SSF53706">
    <property type="entry name" value="Formate dehydrogenase/DMSO reductase, domains 1-3"/>
    <property type="match status" value="1"/>
</dbReference>
<accession>A0A1W6R281</accession>
<comment type="cofactor">
    <cofactor evidence="9">
        <name>[2Fe-2S] cluster</name>
        <dbReference type="ChEBI" id="CHEBI:190135"/>
    </cofactor>
</comment>
<keyword evidence="8" id="KW-0520">NAD</keyword>
<dbReference type="InterPro" id="IPR010228">
    <property type="entry name" value="NADH_UbQ_OxRdtase_Gsu"/>
</dbReference>
<keyword evidence="5" id="KW-1278">Translocase</keyword>
<name>A0A1W6R281_9EUKA</name>
<dbReference type="RefSeq" id="YP_009370836.1">
    <property type="nucleotide sequence ID" value="NC_034798.1"/>
</dbReference>
<evidence type="ECO:0000256" key="9">
    <source>
        <dbReference type="ARBA" id="ARBA00034078"/>
    </source>
</evidence>
<dbReference type="PROSITE" id="PS51839">
    <property type="entry name" value="4FE4S_HC3"/>
    <property type="match status" value="1"/>
</dbReference>
<dbReference type="SUPFAM" id="SSF54862">
    <property type="entry name" value="4Fe-4S ferredoxins"/>
    <property type="match status" value="1"/>
</dbReference>
<dbReference type="PROSITE" id="PS51085">
    <property type="entry name" value="2FE2S_FER_2"/>
    <property type="match status" value="1"/>
</dbReference>
<dbReference type="GeneID" id="32891813"/>
<dbReference type="AlphaFoldDB" id="A0A1W6R281"/>
<proteinExistence type="inferred from homology"/>
<protein>
    <submittedName>
        <fullName evidence="14">NADH dehydrogenase subunit 11</fullName>
    </submittedName>
</protein>
<dbReference type="PROSITE" id="PS51669">
    <property type="entry name" value="4FE4S_MOW_BIS_MGD"/>
    <property type="match status" value="1"/>
</dbReference>
<dbReference type="Pfam" id="PF00384">
    <property type="entry name" value="Molybdopterin"/>
    <property type="match status" value="1"/>
</dbReference>
<comment type="similarity">
    <text evidence="2 10">Belongs to the complex I 75 kDa subunit family.</text>
</comment>
<dbReference type="FunFam" id="3.30.70.20:FF:000002">
    <property type="entry name" value="NADH-ubiquinone oxidoreductase 75 kDa subunit"/>
    <property type="match status" value="1"/>
</dbReference>
<dbReference type="Pfam" id="PF22151">
    <property type="entry name" value="Fer4_NDSU1"/>
    <property type="match status" value="1"/>
</dbReference>
<dbReference type="InterPro" id="IPR006963">
    <property type="entry name" value="Mopterin_OxRdtase_4Fe-4S_dom"/>
</dbReference>
<dbReference type="InterPro" id="IPR054351">
    <property type="entry name" value="NADH_UbQ_OxRdtase_ferredoxin"/>
</dbReference>
<dbReference type="NCBIfam" id="TIGR01973">
    <property type="entry name" value="NuoG"/>
    <property type="match status" value="1"/>
</dbReference>
<dbReference type="CDD" id="cd00207">
    <property type="entry name" value="fer2"/>
    <property type="match status" value="1"/>
</dbReference>
<dbReference type="Pfam" id="PF10588">
    <property type="entry name" value="NADH-G_4Fe-4S_3"/>
    <property type="match status" value="1"/>
</dbReference>
<dbReference type="InterPro" id="IPR036010">
    <property type="entry name" value="2Fe-2S_ferredoxin-like_sf"/>
</dbReference>
<feature type="domain" description="2Fe-2S ferredoxin-type" evidence="11">
    <location>
        <begin position="1"/>
        <end position="79"/>
    </location>
</feature>
<dbReference type="SMART" id="SM00929">
    <property type="entry name" value="NADH-G_4Fe-4S_3"/>
    <property type="match status" value="1"/>
</dbReference>
<evidence type="ECO:0000256" key="10">
    <source>
        <dbReference type="RuleBase" id="RU004523"/>
    </source>
</evidence>
<dbReference type="PROSITE" id="PS00643">
    <property type="entry name" value="COMPLEX1_75K_3"/>
    <property type="match status" value="1"/>
</dbReference>
<dbReference type="Pfam" id="PF22117">
    <property type="entry name" value="Fer4_Nqo3"/>
    <property type="match status" value="1"/>
</dbReference>
<evidence type="ECO:0000256" key="5">
    <source>
        <dbReference type="ARBA" id="ARBA00022967"/>
    </source>
</evidence>
<evidence type="ECO:0000256" key="7">
    <source>
        <dbReference type="ARBA" id="ARBA00023014"/>
    </source>
</evidence>
<comment type="cofactor">
    <cofactor evidence="1">
        <name>[4Fe-4S] cluster</name>
        <dbReference type="ChEBI" id="CHEBI:49883"/>
    </cofactor>
</comment>
<dbReference type="GO" id="GO:0016651">
    <property type="term" value="F:oxidoreductase activity, acting on NAD(P)H"/>
    <property type="evidence" value="ECO:0007669"/>
    <property type="project" value="InterPro"/>
</dbReference>
<sequence length="691" mass="79100">MKLIINNKKYNLKNYDQTTILQALSIKNIHVPRFCYHEKLKIAGNCRMCFIELPKSKKPILSCATAIQDGIELYTNTFVVNKAQESVLEFLLVNHPLDCPICDQAGECDLQELTKNFGSDRGRFAETKRSVEDIEVGSAIKTIMTRCIHCTRCIRFADEILKIPSLGTTGRGRDTEISTYVNRILESELSGNIVDLCPVGALTSKPYAFKARPWELKPKESIDILDAVGSSITLHTKSNQVMRVLPKPNDLVNEEWITDKSRFSFDALPLQRLTSPFIASKNYIKSKFSSTKWKHITKCISKSVAFFWKYAQFVTNIGALVDLAGALSIRYVGACMQSDNTEKINFTVDSRSTYFINKSMEYIENQKIYWFLGTNLDHDSPLLKIRVQKENGSKIFRLVGSYWNTIISNTKHPSSSIKSLLKLIKGASQTSNFFYNNKKFELFYKSNTQKINFRKNKISLIGSLFETKKRFSTLDFLNLSNLTQHNPVHNHSNSIHQYELGLTNSYLQSKSDLSNLSRLSKCLTLNLGDHSYEVKNNSLIDIFAGHHKSNLIDYNYSYILPSISHVEGKLIFIDNRGNPKYTNIAVGKLGVSKSFWSIVKKLMKSLGFNDLRKSVVSKFRYYKRFILKLVSDDPINFFIFNGEYVIHNDIFRKTIYIYYGTDLVSISSPNMAKFSVERSNWINSFHKTNNI</sequence>
<keyword evidence="14" id="KW-0496">Mitochondrion</keyword>
<reference evidence="14" key="1">
    <citation type="journal article" date="2017" name="Genome Biol. Evol.">
        <title>Mitochondrial Genome Evolution and a Novel RNA Editing System in Deep-Branching Heteroloboseids.</title>
        <authorList>
            <person name="Yang J."/>
            <person name="Harding T."/>
            <person name="Kamikawa R."/>
            <person name="Simpson A.G.B."/>
            <person name="Roger A.J."/>
        </authorList>
    </citation>
    <scope>NUCLEOTIDE SEQUENCE</scope>
    <source>
        <strain evidence="14">AS12B</strain>
    </source>
</reference>
<evidence type="ECO:0000259" key="11">
    <source>
        <dbReference type="PROSITE" id="PS51085"/>
    </source>
</evidence>
<dbReference type="GO" id="GO:0046872">
    <property type="term" value="F:metal ion binding"/>
    <property type="evidence" value="ECO:0007669"/>
    <property type="project" value="UniProtKB-KW"/>
</dbReference>
<evidence type="ECO:0000259" key="13">
    <source>
        <dbReference type="PROSITE" id="PS51839"/>
    </source>
</evidence>
<dbReference type="Gene3D" id="3.30.70.20">
    <property type="match status" value="1"/>
</dbReference>